<dbReference type="AlphaFoldDB" id="A0A4Z2H2P9"/>
<reference evidence="2 3" key="1">
    <citation type="submission" date="2019-03" db="EMBL/GenBank/DDBJ databases">
        <title>First draft genome of Liparis tanakae, snailfish: a comprehensive survey of snailfish specific genes.</title>
        <authorList>
            <person name="Kim W."/>
            <person name="Song I."/>
            <person name="Jeong J.-H."/>
            <person name="Kim D."/>
            <person name="Kim S."/>
            <person name="Ryu S."/>
            <person name="Song J.Y."/>
            <person name="Lee S.K."/>
        </authorList>
    </citation>
    <scope>NUCLEOTIDE SEQUENCE [LARGE SCALE GENOMIC DNA]</scope>
    <source>
        <tissue evidence="2">Muscle</tissue>
    </source>
</reference>
<feature type="region of interest" description="Disordered" evidence="1">
    <location>
        <begin position="107"/>
        <end position="145"/>
    </location>
</feature>
<feature type="region of interest" description="Disordered" evidence="1">
    <location>
        <begin position="1"/>
        <end position="88"/>
    </location>
</feature>
<dbReference type="Proteomes" id="UP000314294">
    <property type="component" value="Unassembled WGS sequence"/>
</dbReference>
<keyword evidence="3" id="KW-1185">Reference proteome</keyword>
<evidence type="ECO:0000313" key="2">
    <source>
        <dbReference type="EMBL" id="TNN59585.1"/>
    </source>
</evidence>
<accession>A0A4Z2H2P9</accession>
<comment type="caution">
    <text evidence="2">The sequence shown here is derived from an EMBL/GenBank/DDBJ whole genome shotgun (WGS) entry which is preliminary data.</text>
</comment>
<gene>
    <name evidence="2" type="primary">foxp1b_1</name>
    <name evidence="2" type="ORF">EYF80_030157</name>
</gene>
<feature type="compositionally biased region" description="Low complexity" evidence="1">
    <location>
        <begin position="121"/>
        <end position="130"/>
    </location>
</feature>
<proteinExistence type="predicted"/>
<dbReference type="EMBL" id="SRLO01000352">
    <property type="protein sequence ID" value="TNN59585.1"/>
    <property type="molecule type" value="Genomic_DNA"/>
</dbReference>
<evidence type="ECO:0000256" key="1">
    <source>
        <dbReference type="SAM" id="MobiDB-lite"/>
    </source>
</evidence>
<dbReference type="OrthoDB" id="9428224at2759"/>
<name>A0A4Z2H2P9_9TELE</name>
<organism evidence="2 3">
    <name type="scientific">Liparis tanakae</name>
    <name type="common">Tanaka's snailfish</name>
    <dbReference type="NCBI Taxonomy" id="230148"/>
    <lineage>
        <taxon>Eukaryota</taxon>
        <taxon>Metazoa</taxon>
        <taxon>Chordata</taxon>
        <taxon>Craniata</taxon>
        <taxon>Vertebrata</taxon>
        <taxon>Euteleostomi</taxon>
        <taxon>Actinopterygii</taxon>
        <taxon>Neopterygii</taxon>
        <taxon>Teleostei</taxon>
        <taxon>Neoteleostei</taxon>
        <taxon>Acanthomorphata</taxon>
        <taxon>Eupercaria</taxon>
        <taxon>Perciformes</taxon>
        <taxon>Cottioidei</taxon>
        <taxon>Cottales</taxon>
        <taxon>Liparidae</taxon>
        <taxon>Liparis</taxon>
    </lineage>
</organism>
<protein>
    <submittedName>
        <fullName evidence="2">Forkhead box protein P1-B</fullName>
    </submittedName>
</protein>
<evidence type="ECO:0000313" key="3">
    <source>
        <dbReference type="Proteomes" id="UP000314294"/>
    </source>
</evidence>
<sequence length="145" mass="15029">MMQESGPEAASNGPAVQNGSADGGGPREGRTKSATPSVEVTAADLLQFQQHQVPRESRSQEAAASNGTMAFRPPRPQPPPSSKRTPHSCLFEGVHKKKKHNICVSATSGREANGQAPPPGAGASRGARQRVGGRGVEKISASRAI</sequence>